<dbReference type="EMBL" id="CP027665">
    <property type="protein sequence ID" value="AVO37502.1"/>
    <property type="molecule type" value="Genomic_DNA"/>
</dbReference>
<protein>
    <submittedName>
        <fullName evidence="6">Gamma-glutamyltransferase</fullName>
    </submittedName>
</protein>
<dbReference type="AlphaFoldDB" id="A0A2S0MNN1"/>
<name>A0A2S0MNN1_9RHOB</name>
<gene>
    <name evidence="6" type="ORF">C6Y53_07100</name>
</gene>
<dbReference type="Pfam" id="PF01019">
    <property type="entry name" value="G_glu_transpept"/>
    <property type="match status" value="2"/>
</dbReference>
<evidence type="ECO:0000256" key="4">
    <source>
        <dbReference type="ARBA" id="ARBA00023145"/>
    </source>
</evidence>
<keyword evidence="4" id="KW-0865">Zymogen</keyword>
<keyword evidence="3" id="KW-0378">Hydrolase</keyword>
<dbReference type="GO" id="GO:0016787">
    <property type="term" value="F:hydrolase activity"/>
    <property type="evidence" value="ECO:0007669"/>
    <property type="project" value="UniProtKB-KW"/>
</dbReference>
<evidence type="ECO:0000313" key="7">
    <source>
        <dbReference type="Proteomes" id="UP000237655"/>
    </source>
</evidence>
<dbReference type="InterPro" id="IPR029055">
    <property type="entry name" value="Ntn_hydrolases_N"/>
</dbReference>
<proteinExistence type="inferred from homology"/>
<dbReference type="InterPro" id="IPR051792">
    <property type="entry name" value="GGT_bact"/>
</dbReference>
<accession>A0A2S0MNN1</accession>
<keyword evidence="7" id="KW-1185">Reference proteome</keyword>
<evidence type="ECO:0000256" key="1">
    <source>
        <dbReference type="ARBA" id="ARBA00009381"/>
    </source>
</evidence>
<dbReference type="PANTHER" id="PTHR43199:SF1">
    <property type="entry name" value="GLUTATHIONE HYDROLASE PROENZYME"/>
    <property type="match status" value="1"/>
</dbReference>
<reference evidence="7" key="1">
    <citation type="submission" date="2018-03" db="EMBL/GenBank/DDBJ databases">
        <title>Genomic analysis of the strain SH-1 isolated from shrimp intestine.</title>
        <authorList>
            <person name="Kim Y.-S."/>
            <person name="Kim S.-E."/>
            <person name="Kim K.-H."/>
        </authorList>
    </citation>
    <scope>NUCLEOTIDE SEQUENCE [LARGE SCALE GENOMIC DNA]</scope>
    <source>
        <strain evidence="7">SH-1</strain>
    </source>
</reference>
<evidence type="ECO:0000256" key="3">
    <source>
        <dbReference type="ARBA" id="ARBA00022801"/>
    </source>
</evidence>
<dbReference type="GO" id="GO:0016740">
    <property type="term" value="F:transferase activity"/>
    <property type="evidence" value="ECO:0007669"/>
    <property type="project" value="UniProtKB-KW"/>
</dbReference>
<evidence type="ECO:0000256" key="5">
    <source>
        <dbReference type="SAM" id="MobiDB-lite"/>
    </source>
</evidence>
<feature type="region of interest" description="Disordered" evidence="5">
    <location>
        <begin position="1"/>
        <end position="30"/>
    </location>
</feature>
<dbReference type="Gene3D" id="3.60.20.40">
    <property type="match status" value="1"/>
</dbReference>
<sequence>MPPLRYRERPRYRPGPAHEGTRVTSSLSTSQTIRKTVIETEFGVVAAQHSRAARIGAQILAAGGDAVDAATAVSFAIGVVEPWMSGPAGGGAMMLWRADEAKAYALNYGMRSPKGLNPADYPLSGAGVAGDLFPWEQVVDDRNIQGATAIAVPGLVDGVGQAYERFGRMPWRDLVRPAVDLANEGLHVDWYAALIIASTTRELAKDPDAAALFLEDGQWPTIAGWTSLSDKRLDMSAMAASLAELAEKGARELYDGDLGETLAADVRAKGGSLTHADLRAYRARFVTPLEFAYGAGGFHVMPGLTAGPTFRDTFTHLAQAGLPGDRSDDRPGDRLSDKPGAAAYAAYAAALKSAYARRLSGMGDDGESTEAPGCTTHFSVVDRQGNMVAQTQTLLSIFGSRVVSPGTGFLMNNGIMWFDPVQGRPNSLGPDKACLMNVCPVIGHDGHGAHFAFGASGGRKIVGAVAQLSSFVSDFGMDIEAAFHQPRIDISGGEVVVADDSLPTEVIAALSDAHPVATTRRTVFPYAFACPAGVMRRDGKNTGCTEIMSPWGDAISEDQT</sequence>
<dbReference type="Proteomes" id="UP000237655">
    <property type="component" value="Chromosome"/>
</dbReference>
<dbReference type="SUPFAM" id="SSF56235">
    <property type="entry name" value="N-terminal nucleophile aminohydrolases (Ntn hydrolases)"/>
    <property type="match status" value="1"/>
</dbReference>
<dbReference type="KEGG" id="thas:C6Y53_07100"/>
<evidence type="ECO:0000313" key="6">
    <source>
        <dbReference type="EMBL" id="AVO37502.1"/>
    </source>
</evidence>
<comment type="similarity">
    <text evidence="1">Belongs to the gamma-glutamyltransferase family.</text>
</comment>
<dbReference type="InterPro" id="IPR043137">
    <property type="entry name" value="GGT_ssub_C"/>
</dbReference>
<organism evidence="6 7">
    <name type="scientific">Pukyongiella litopenaei</name>
    <dbReference type="NCBI Taxonomy" id="2605946"/>
    <lineage>
        <taxon>Bacteria</taxon>
        <taxon>Pseudomonadati</taxon>
        <taxon>Pseudomonadota</taxon>
        <taxon>Alphaproteobacteria</taxon>
        <taxon>Rhodobacterales</taxon>
        <taxon>Paracoccaceae</taxon>
        <taxon>Pukyongiella</taxon>
    </lineage>
</organism>
<dbReference type="PRINTS" id="PR01210">
    <property type="entry name" value="GGTRANSPTASE"/>
</dbReference>
<feature type="compositionally biased region" description="Basic and acidic residues" evidence="5">
    <location>
        <begin position="1"/>
        <end position="11"/>
    </location>
</feature>
<evidence type="ECO:0000256" key="2">
    <source>
        <dbReference type="ARBA" id="ARBA00022679"/>
    </source>
</evidence>
<dbReference type="PANTHER" id="PTHR43199">
    <property type="entry name" value="GLUTATHIONE HYDROLASE"/>
    <property type="match status" value="1"/>
</dbReference>
<keyword evidence="2 6" id="KW-0808">Transferase</keyword>